<keyword evidence="4 7" id="KW-0418">Kinase</keyword>
<dbReference type="PANTHER" id="PTHR43085:SF1">
    <property type="entry name" value="PSEUDOURIDINE KINASE-RELATED"/>
    <property type="match status" value="1"/>
</dbReference>
<dbReference type="SUPFAM" id="SSF53613">
    <property type="entry name" value="Ribokinase-like"/>
    <property type="match status" value="1"/>
</dbReference>
<keyword evidence="5" id="KW-0067">ATP-binding</keyword>
<comment type="caution">
    <text evidence="7">The sequence shown here is derived from an EMBL/GenBank/DDBJ whole genome shotgun (WGS) entry which is preliminary data.</text>
</comment>
<evidence type="ECO:0000256" key="3">
    <source>
        <dbReference type="ARBA" id="ARBA00022741"/>
    </source>
</evidence>
<proteinExistence type="inferred from homology"/>
<organism evidence="7 8">
    <name type="scientific">Rheinheimera tilapiae</name>
    <dbReference type="NCBI Taxonomy" id="875043"/>
    <lineage>
        <taxon>Bacteria</taxon>
        <taxon>Pseudomonadati</taxon>
        <taxon>Pseudomonadota</taxon>
        <taxon>Gammaproteobacteria</taxon>
        <taxon>Chromatiales</taxon>
        <taxon>Chromatiaceae</taxon>
        <taxon>Rheinheimera</taxon>
    </lineage>
</organism>
<evidence type="ECO:0000259" key="6">
    <source>
        <dbReference type="Pfam" id="PF00294"/>
    </source>
</evidence>
<evidence type="ECO:0000313" key="8">
    <source>
        <dbReference type="Proteomes" id="UP001589813"/>
    </source>
</evidence>
<accession>A0ABV6B9C7</accession>
<evidence type="ECO:0000256" key="4">
    <source>
        <dbReference type="ARBA" id="ARBA00022777"/>
    </source>
</evidence>
<name>A0ABV6B9C7_9GAMM</name>
<protein>
    <submittedName>
        <fullName evidence="7">PfkB family carbohydrate kinase</fullName>
    </submittedName>
</protein>
<dbReference type="InterPro" id="IPR011611">
    <property type="entry name" value="PfkB_dom"/>
</dbReference>
<gene>
    <name evidence="7" type="ORF">ACFFJP_04120</name>
</gene>
<dbReference type="Gene3D" id="3.40.1190.20">
    <property type="match status" value="1"/>
</dbReference>
<dbReference type="InterPro" id="IPR050306">
    <property type="entry name" value="PfkB_Carbo_kinase"/>
</dbReference>
<feature type="domain" description="Carbohydrate kinase PfkB" evidence="6">
    <location>
        <begin position="3"/>
        <end position="299"/>
    </location>
</feature>
<keyword evidence="8" id="KW-1185">Reference proteome</keyword>
<reference evidence="7 8" key="1">
    <citation type="submission" date="2024-09" db="EMBL/GenBank/DDBJ databases">
        <authorList>
            <person name="Sun Q."/>
            <person name="Mori K."/>
        </authorList>
    </citation>
    <scope>NUCLEOTIDE SEQUENCE [LARGE SCALE GENOMIC DNA]</scope>
    <source>
        <strain evidence="7 8">KCTC 23315</strain>
    </source>
</reference>
<dbReference type="Proteomes" id="UP001589813">
    <property type="component" value="Unassembled WGS sequence"/>
</dbReference>
<dbReference type="InterPro" id="IPR029056">
    <property type="entry name" value="Ribokinase-like"/>
</dbReference>
<dbReference type="EMBL" id="JBHLXP010000001">
    <property type="protein sequence ID" value="MFC0047478.1"/>
    <property type="molecule type" value="Genomic_DNA"/>
</dbReference>
<evidence type="ECO:0000256" key="1">
    <source>
        <dbReference type="ARBA" id="ARBA00010688"/>
    </source>
</evidence>
<dbReference type="GO" id="GO:0016301">
    <property type="term" value="F:kinase activity"/>
    <property type="evidence" value="ECO:0007669"/>
    <property type="project" value="UniProtKB-KW"/>
</dbReference>
<dbReference type="RefSeq" id="WP_377240809.1">
    <property type="nucleotide sequence ID" value="NZ_JBHLXP010000001.1"/>
</dbReference>
<evidence type="ECO:0000256" key="2">
    <source>
        <dbReference type="ARBA" id="ARBA00022679"/>
    </source>
</evidence>
<dbReference type="PANTHER" id="PTHR43085">
    <property type="entry name" value="HEXOKINASE FAMILY MEMBER"/>
    <property type="match status" value="1"/>
</dbReference>
<keyword evidence="2" id="KW-0808">Transferase</keyword>
<keyword evidence="3" id="KW-0547">Nucleotide-binding</keyword>
<dbReference type="Pfam" id="PF00294">
    <property type="entry name" value="PfkB"/>
    <property type="match status" value="1"/>
</dbReference>
<sequence>MIAVIGENVIDIFTEADGRFIAKTGGSPLNLAIACALQQVPVSYLSPLSSDAFGDAFLQLLQQRGVTAGWPQRSAAPSSLAFVRIDANGQPSYSLYRQGIADRDYTADQLIAALPADCRILHTGSLALEPQDAAKLLPVLNAAKQRGIRLSVDINVRLQFVTDVTAYRAHIEQVLQLADYIKASDEDLAALYPAMDLQSAVGKVRALAPTALLALTCGAEGATLYLGTQAIAQAVIQPEIFIDTVGAGDTFFANLLVQLLQLHPAGEALSTLDLTHCRSALQRACLAASLNIAKAGCEPPDKVSLDQALAQL</sequence>
<evidence type="ECO:0000256" key="5">
    <source>
        <dbReference type="ARBA" id="ARBA00022840"/>
    </source>
</evidence>
<comment type="similarity">
    <text evidence="1">Belongs to the carbohydrate kinase PfkB family.</text>
</comment>
<evidence type="ECO:0000313" key="7">
    <source>
        <dbReference type="EMBL" id="MFC0047478.1"/>
    </source>
</evidence>